<dbReference type="STRING" id="1235802.C823_04947"/>
<accession>N2A247</accession>
<sequence>MSEIVVTGERFIPESQDDELELEHMERYYTACRFVKGKVVLDAACGEGYGSYLLARTAKSVIGVDIDNRTIINAKEKYSDAENIQYIQGSVEKLDFIESQTVDVVISFETIEHVSEYIQLKFMSEIKRILKRDGLLIMSSPNKKEYTDRYHFHNHFHVHELYVEEFLDLLKTKFRNIRLYRQYLEVVCMIDKDENEETILYHKNKKRYQPEGKYVIAIASNADLPEQSLSMVSLHLREEYMPMLDELNYCRAEAIKCRNMVKQLETRLEDCMCQIDILKNERKLALEESERREKELEHRMDVINQICEEKADKENRLKLAEEELERRAAELVHRMDVINSLNEKVRILENDLKLSNEELDRRAAELEHRMDVINRLRK</sequence>
<dbReference type="InterPro" id="IPR013216">
    <property type="entry name" value="Methyltransf_11"/>
</dbReference>
<dbReference type="OrthoDB" id="9808140at2"/>
<evidence type="ECO:0000256" key="1">
    <source>
        <dbReference type="SAM" id="Coils"/>
    </source>
</evidence>
<comment type="caution">
    <text evidence="3">The sequence shown here is derived from an EMBL/GenBank/DDBJ whole genome shotgun (WGS) entry which is preliminary data.</text>
</comment>
<dbReference type="Gene3D" id="3.40.50.150">
    <property type="entry name" value="Vaccinia Virus protein VP39"/>
    <property type="match status" value="1"/>
</dbReference>
<dbReference type="HOGENOM" id="CLU_731035_0_0_9"/>
<evidence type="ECO:0000259" key="2">
    <source>
        <dbReference type="Pfam" id="PF08241"/>
    </source>
</evidence>
<proteinExistence type="predicted"/>
<dbReference type="Proteomes" id="UP000012589">
    <property type="component" value="Unassembled WGS sequence"/>
</dbReference>
<organism evidence="3 4">
    <name type="scientific">Eubacterium plexicaudatum ASF492</name>
    <dbReference type="NCBI Taxonomy" id="1235802"/>
    <lineage>
        <taxon>Bacteria</taxon>
        <taxon>Bacillati</taxon>
        <taxon>Bacillota</taxon>
        <taxon>Clostridia</taxon>
        <taxon>Eubacteriales</taxon>
        <taxon>Eubacteriaceae</taxon>
        <taxon>Eubacterium</taxon>
    </lineage>
</organism>
<dbReference type="GO" id="GO:0008757">
    <property type="term" value="F:S-adenosylmethionine-dependent methyltransferase activity"/>
    <property type="evidence" value="ECO:0007669"/>
    <property type="project" value="InterPro"/>
</dbReference>
<dbReference type="PATRIC" id="fig|1235802.3.peg.5210"/>
<name>N2A247_9FIRM</name>
<dbReference type="CDD" id="cd02440">
    <property type="entry name" value="AdoMet_MTases"/>
    <property type="match status" value="1"/>
</dbReference>
<dbReference type="PANTHER" id="PTHR43861">
    <property type="entry name" value="TRANS-ACONITATE 2-METHYLTRANSFERASE-RELATED"/>
    <property type="match status" value="1"/>
</dbReference>
<keyword evidence="1" id="KW-0175">Coiled coil</keyword>
<dbReference type="AlphaFoldDB" id="N2A247"/>
<dbReference type="EMBL" id="AQFT01000142">
    <property type="protein sequence ID" value="EMZ20533.1"/>
    <property type="molecule type" value="Genomic_DNA"/>
</dbReference>
<dbReference type="Pfam" id="PF08241">
    <property type="entry name" value="Methyltransf_11"/>
    <property type="match status" value="1"/>
</dbReference>
<keyword evidence="4" id="KW-1185">Reference proteome</keyword>
<reference evidence="3 4" key="1">
    <citation type="journal article" date="2014" name="Genome Announc.">
        <title>Draft genome sequences of the altered schaedler flora, a defined bacterial community from gnotobiotic mice.</title>
        <authorList>
            <person name="Wannemuehler M.J."/>
            <person name="Overstreet A.M."/>
            <person name="Ward D.V."/>
            <person name="Phillips G.J."/>
        </authorList>
    </citation>
    <scope>NUCLEOTIDE SEQUENCE [LARGE SCALE GENOMIC DNA]</scope>
    <source>
        <strain evidence="3 4">ASF492</strain>
    </source>
</reference>
<gene>
    <name evidence="3" type="ORF">C823_04947</name>
</gene>
<dbReference type="eggNOG" id="COG2227">
    <property type="taxonomic scope" value="Bacteria"/>
</dbReference>
<protein>
    <recommendedName>
        <fullName evidence="2">Methyltransferase type 11 domain-containing protein</fullName>
    </recommendedName>
</protein>
<dbReference type="SUPFAM" id="SSF53335">
    <property type="entry name" value="S-adenosyl-L-methionine-dependent methyltransferases"/>
    <property type="match status" value="1"/>
</dbReference>
<evidence type="ECO:0000313" key="3">
    <source>
        <dbReference type="EMBL" id="EMZ20533.1"/>
    </source>
</evidence>
<evidence type="ECO:0000313" key="4">
    <source>
        <dbReference type="Proteomes" id="UP000012589"/>
    </source>
</evidence>
<feature type="domain" description="Methyltransferase type 11" evidence="2">
    <location>
        <begin position="41"/>
        <end position="138"/>
    </location>
</feature>
<feature type="coiled-coil region" evidence="1">
    <location>
        <begin position="261"/>
        <end position="376"/>
    </location>
</feature>
<dbReference type="InterPro" id="IPR029063">
    <property type="entry name" value="SAM-dependent_MTases_sf"/>
</dbReference>